<proteinExistence type="predicted"/>
<evidence type="ECO:0000313" key="2">
    <source>
        <dbReference type="Proteomes" id="UP000318288"/>
    </source>
</evidence>
<keyword evidence="2" id="KW-1185">Reference proteome</keyword>
<comment type="caution">
    <text evidence="1">The sequence shown here is derived from an EMBL/GenBank/DDBJ whole genome shotgun (WGS) entry which is preliminary data.</text>
</comment>
<protein>
    <submittedName>
        <fullName evidence="1">Uncharacterized protein</fullName>
    </submittedName>
</protein>
<dbReference type="Proteomes" id="UP000318288">
    <property type="component" value="Unassembled WGS sequence"/>
</dbReference>
<name>A0A5C6E884_9BACT</name>
<dbReference type="AlphaFoldDB" id="A0A5C6E884"/>
<dbReference type="RefSeq" id="WP_186775887.1">
    <property type="nucleotide sequence ID" value="NZ_SJPW01000010.1"/>
</dbReference>
<dbReference type="EMBL" id="SJPW01000010">
    <property type="protein sequence ID" value="TWU44725.1"/>
    <property type="molecule type" value="Genomic_DNA"/>
</dbReference>
<accession>A0A5C6E884</accession>
<sequence>MPDVTITLTDDEALVLFEFLARFTDTDLLGTEDQAEQRALWNLHCLLERQIVASFAPNYRELLVAARDALRDDGGTDAQTESSRGRLAFWLDPADVAFIVDQWRKMPNDLADDDRKRWADIAFRGMSALKKAGINYTAKPTTTCYHEVQRPDDSDGSVTLTSWSS</sequence>
<organism evidence="1 2">
    <name type="scientific">Rubripirellula tenax</name>
    <dbReference type="NCBI Taxonomy" id="2528015"/>
    <lineage>
        <taxon>Bacteria</taxon>
        <taxon>Pseudomonadati</taxon>
        <taxon>Planctomycetota</taxon>
        <taxon>Planctomycetia</taxon>
        <taxon>Pirellulales</taxon>
        <taxon>Pirellulaceae</taxon>
        <taxon>Rubripirellula</taxon>
    </lineage>
</organism>
<reference evidence="1 2" key="1">
    <citation type="submission" date="2019-02" db="EMBL/GenBank/DDBJ databases">
        <title>Deep-cultivation of Planctomycetes and their phenomic and genomic characterization uncovers novel biology.</title>
        <authorList>
            <person name="Wiegand S."/>
            <person name="Jogler M."/>
            <person name="Boedeker C."/>
            <person name="Pinto D."/>
            <person name="Vollmers J."/>
            <person name="Rivas-Marin E."/>
            <person name="Kohn T."/>
            <person name="Peeters S.H."/>
            <person name="Heuer A."/>
            <person name="Rast P."/>
            <person name="Oberbeckmann S."/>
            <person name="Bunk B."/>
            <person name="Jeske O."/>
            <person name="Meyerdierks A."/>
            <person name="Storesund J.E."/>
            <person name="Kallscheuer N."/>
            <person name="Luecker S."/>
            <person name="Lage O.M."/>
            <person name="Pohl T."/>
            <person name="Merkel B.J."/>
            <person name="Hornburger P."/>
            <person name="Mueller R.-W."/>
            <person name="Bruemmer F."/>
            <person name="Labrenz M."/>
            <person name="Spormann A.M."/>
            <person name="Op Den Camp H."/>
            <person name="Overmann J."/>
            <person name="Amann R."/>
            <person name="Jetten M.S.M."/>
            <person name="Mascher T."/>
            <person name="Medema M.H."/>
            <person name="Devos D.P."/>
            <person name="Kaster A.-K."/>
            <person name="Ovreas L."/>
            <person name="Rohde M."/>
            <person name="Galperin M.Y."/>
            <person name="Jogler C."/>
        </authorList>
    </citation>
    <scope>NUCLEOTIDE SEQUENCE [LARGE SCALE GENOMIC DNA]</scope>
    <source>
        <strain evidence="1 2">Poly51</strain>
    </source>
</reference>
<gene>
    <name evidence="1" type="ORF">Poly51_59940</name>
</gene>
<evidence type="ECO:0000313" key="1">
    <source>
        <dbReference type="EMBL" id="TWU44725.1"/>
    </source>
</evidence>